<dbReference type="CDD" id="cd17546">
    <property type="entry name" value="REC_hyHK_CKI1_RcsC-like"/>
    <property type="match status" value="1"/>
</dbReference>
<dbReference type="InterPro" id="IPR035965">
    <property type="entry name" value="PAS-like_dom_sf"/>
</dbReference>
<dbReference type="InterPro" id="IPR003661">
    <property type="entry name" value="HisK_dim/P_dom"/>
</dbReference>
<accession>A0A284VIS4</accession>
<proteinExistence type="predicted"/>
<keyword evidence="2 13" id="KW-0808">Transferase</keyword>
<dbReference type="AlphaFoldDB" id="A0A284VIS4"/>
<dbReference type="EMBL" id="FZMP01000009">
    <property type="protein sequence ID" value="SNQ59087.1"/>
    <property type="molecule type" value="Genomic_DNA"/>
</dbReference>
<evidence type="ECO:0000256" key="6">
    <source>
        <dbReference type="ARBA" id="ARBA00023012"/>
    </source>
</evidence>
<dbReference type="Pfam" id="PF00512">
    <property type="entry name" value="HisKA"/>
    <property type="match status" value="1"/>
</dbReference>
<evidence type="ECO:0000259" key="12">
    <source>
        <dbReference type="PROSITE" id="PS50113"/>
    </source>
</evidence>
<dbReference type="InterPro" id="IPR036097">
    <property type="entry name" value="HisK_dim/P_sf"/>
</dbReference>
<dbReference type="SUPFAM" id="SSF52172">
    <property type="entry name" value="CheY-like"/>
    <property type="match status" value="1"/>
</dbReference>
<dbReference type="SMART" id="SM00091">
    <property type="entry name" value="PAS"/>
    <property type="match status" value="4"/>
</dbReference>
<keyword evidence="3" id="KW-0547">Nucleotide-binding</keyword>
<dbReference type="PROSITE" id="PS50112">
    <property type="entry name" value="PAS"/>
    <property type="match status" value="3"/>
</dbReference>
<dbReference type="InterPro" id="IPR013656">
    <property type="entry name" value="PAS_4"/>
</dbReference>
<keyword evidence="8" id="KW-0175">Coiled coil</keyword>
<evidence type="ECO:0000259" key="10">
    <source>
        <dbReference type="PROSITE" id="PS50110"/>
    </source>
</evidence>
<dbReference type="Pfam" id="PF00072">
    <property type="entry name" value="Response_reg"/>
    <property type="match status" value="1"/>
</dbReference>
<reference evidence="14" key="1">
    <citation type="submission" date="2017-06" db="EMBL/GenBank/DDBJ databases">
        <authorList>
            <person name="Cremers G."/>
        </authorList>
    </citation>
    <scope>NUCLEOTIDE SEQUENCE [LARGE SCALE GENOMIC DNA]</scope>
</reference>
<dbReference type="NCBIfam" id="TIGR00229">
    <property type="entry name" value="sensory_box"/>
    <property type="match status" value="4"/>
</dbReference>
<feature type="domain" description="PAC" evidence="12">
    <location>
        <begin position="83"/>
        <end position="134"/>
    </location>
</feature>
<feature type="domain" description="PAS" evidence="11">
    <location>
        <begin position="415"/>
        <end position="485"/>
    </location>
</feature>
<sequence>MIDKDKTKEQLEKEKARTEAIIAAIGDGIIIQDADFKIIYQNRVQNELCGDRIGEFCYKVYEGRDSICEGCPVELSFRDGKVHRAERSLTTESGVTYFELTGSPLRDTEGKIIAGVEVIRDITERKRIEAELLKSYRQQNAILNNIPDIAWLKDKESRFIAVNRPFADACGMNPEELVGRTDLDIWQQELAQRYRADDMEVIATGRRKQVEEPMVDNEGKKTWIETIKTPIYDNKGEVIGTTGVARDITERKLIEEKLQRAHNELEIRVRERTAELEEVNKAIQEWTSELEKANEALLENEARYRELAESVGEVFYALDRDLRYTYWNNASEALTGISAKDAVGKSLFELFPELRGSKAEKLYKEVLKTQQPQHFVNKYRAGNKNLFFEINAYPSKFGISIIAKDITERRRAEETIQEQAALLDKAHDAIAVYDMEHRLIYWNKGAQRLYGWTAEEVTGKSHNEFLYMEDSPQFIEAKKRVVEEGEWTGELHHVTKEGKEIIVESRWTLVHDSKGKPKSILAINTDITAKKNLETQLLRAQRLESIGTLASGITHDINNVLSPIMMSLQLLQEKFPDDESRKLLDILERSTQRGADLVKQVQSFARGVKGERIALQVTSIMSEIRQIIKETFPKSIEVRTDVPGDLWTISGDATQLHQVMMNLCVNARDAMPGGGIICICAENLFIDENYARMNIDAKIGRYVVITVSDTGSGIPHEIIDRIFDPFFTTKGQGKGTGLGLPTALAIVKSHGGFINVYSEVNRGTTFKVYLPAVKANIAQEVEEHIKLPAGQGELILVVDDETQIREIASLTLETHGYAVLTANDGAEAIAVYKQNKDKIKVVLMDMMMPVMEGAASIRAIRRVNPEVKIIAFSGLTERNRLAGVAINHIHAFLSKPFTSERLLKTIYEVISAK</sequence>
<dbReference type="Proteomes" id="UP000218615">
    <property type="component" value="Unassembled WGS sequence"/>
</dbReference>
<organism evidence="13 14">
    <name type="scientific">Candidatus Methanoperedens nitratireducens</name>
    <dbReference type="NCBI Taxonomy" id="1392998"/>
    <lineage>
        <taxon>Archaea</taxon>
        <taxon>Methanobacteriati</taxon>
        <taxon>Methanobacteriota</taxon>
        <taxon>Stenosarchaea group</taxon>
        <taxon>Methanomicrobia</taxon>
        <taxon>Methanosarcinales</taxon>
        <taxon>ANME-2 cluster</taxon>
        <taxon>Candidatus Methanoperedentaceae</taxon>
        <taxon>Candidatus Methanoperedens</taxon>
    </lineage>
</organism>
<evidence type="ECO:0000256" key="3">
    <source>
        <dbReference type="ARBA" id="ARBA00022741"/>
    </source>
</evidence>
<dbReference type="SUPFAM" id="SSF55785">
    <property type="entry name" value="PYP-like sensor domain (PAS domain)"/>
    <property type="match status" value="4"/>
</dbReference>
<keyword evidence="1 7" id="KW-0597">Phosphoprotein</keyword>
<dbReference type="PROSITE" id="PS50110">
    <property type="entry name" value="RESPONSE_REGULATORY"/>
    <property type="match status" value="1"/>
</dbReference>
<evidence type="ECO:0000256" key="5">
    <source>
        <dbReference type="ARBA" id="ARBA00022840"/>
    </source>
</evidence>
<dbReference type="OrthoDB" id="8127at2157"/>
<dbReference type="EC" id="2.7.13.3" evidence="13"/>
<feature type="domain" description="Histidine kinase" evidence="9">
    <location>
        <begin position="552"/>
        <end position="774"/>
    </location>
</feature>
<dbReference type="CDD" id="cd00082">
    <property type="entry name" value="HisKA"/>
    <property type="match status" value="1"/>
</dbReference>
<dbReference type="Gene3D" id="3.30.565.10">
    <property type="entry name" value="Histidine kinase-like ATPase, C-terminal domain"/>
    <property type="match status" value="1"/>
</dbReference>
<dbReference type="InterPro" id="IPR004358">
    <property type="entry name" value="Sig_transdc_His_kin-like_C"/>
</dbReference>
<evidence type="ECO:0000256" key="7">
    <source>
        <dbReference type="PROSITE-ProRule" id="PRU00169"/>
    </source>
</evidence>
<dbReference type="CDD" id="cd00130">
    <property type="entry name" value="PAS"/>
    <property type="match status" value="3"/>
</dbReference>
<dbReference type="Pfam" id="PF08448">
    <property type="entry name" value="PAS_4"/>
    <property type="match status" value="3"/>
</dbReference>
<protein>
    <submittedName>
        <fullName evidence="13">PAS/PAC sensor hybrid histidine kinase (Modular protein)</fullName>
        <ecNumber evidence="13">2.7.13.3</ecNumber>
    </submittedName>
</protein>
<dbReference type="SMART" id="SM00387">
    <property type="entry name" value="HATPase_c"/>
    <property type="match status" value="1"/>
</dbReference>
<dbReference type="Gene3D" id="3.30.450.20">
    <property type="entry name" value="PAS domain"/>
    <property type="match status" value="4"/>
</dbReference>
<evidence type="ECO:0000259" key="9">
    <source>
        <dbReference type="PROSITE" id="PS50109"/>
    </source>
</evidence>
<dbReference type="Gene3D" id="1.10.287.130">
    <property type="match status" value="1"/>
</dbReference>
<dbReference type="RefSeq" id="WP_096203501.1">
    <property type="nucleotide sequence ID" value="NZ_FZMP01000009.1"/>
</dbReference>
<gene>
    <name evidence="13" type="ORF">MNV_1060025</name>
</gene>
<keyword evidence="4 13" id="KW-0418">Kinase</keyword>
<dbReference type="PRINTS" id="PR00344">
    <property type="entry name" value="BCTRLSENSOR"/>
</dbReference>
<dbReference type="InterPro" id="IPR003594">
    <property type="entry name" value="HATPase_dom"/>
</dbReference>
<keyword evidence="5" id="KW-0067">ATP-binding</keyword>
<evidence type="ECO:0000256" key="8">
    <source>
        <dbReference type="SAM" id="Coils"/>
    </source>
</evidence>
<dbReference type="InterPro" id="IPR000700">
    <property type="entry name" value="PAS-assoc_C"/>
</dbReference>
<evidence type="ECO:0000256" key="1">
    <source>
        <dbReference type="ARBA" id="ARBA00022553"/>
    </source>
</evidence>
<dbReference type="InterPro" id="IPR005467">
    <property type="entry name" value="His_kinase_dom"/>
</dbReference>
<feature type="domain" description="PAC" evidence="12">
    <location>
        <begin position="487"/>
        <end position="539"/>
    </location>
</feature>
<dbReference type="Gene3D" id="3.40.50.2300">
    <property type="match status" value="1"/>
</dbReference>
<dbReference type="PROSITE" id="PS50113">
    <property type="entry name" value="PAC"/>
    <property type="match status" value="3"/>
</dbReference>
<name>A0A284VIS4_9EURY</name>
<dbReference type="InterPro" id="IPR001610">
    <property type="entry name" value="PAC"/>
</dbReference>
<evidence type="ECO:0000256" key="2">
    <source>
        <dbReference type="ARBA" id="ARBA00022679"/>
    </source>
</evidence>
<keyword evidence="6" id="KW-0902">Two-component regulatory system</keyword>
<dbReference type="InterPro" id="IPR036890">
    <property type="entry name" value="HATPase_C_sf"/>
</dbReference>
<keyword evidence="14" id="KW-1185">Reference proteome</keyword>
<dbReference type="SMART" id="SM00086">
    <property type="entry name" value="PAC"/>
    <property type="match status" value="3"/>
</dbReference>
<feature type="modified residue" description="4-aspartylphosphate" evidence="7">
    <location>
        <position position="845"/>
    </location>
</feature>
<evidence type="ECO:0000313" key="13">
    <source>
        <dbReference type="EMBL" id="SNQ59087.1"/>
    </source>
</evidence>
<dbReference type="InterPro" id="IPR001789">
    <property type="entry name" value="Sig_transdc_resp-reg_receiver"/>
</dbReference>
<dbReference type="GO" id="GO:0000155">
    <property type="term" value="F:phosphorelay sensor kinase activity"/>
    <property type="evidence" value="ECO:0007669"/>
    <property type="project" value="InterPro"/>
</dbReference>
<dbReference type="Pfam" id="PF13426">
    <property type="entry name" value="PAS_9"/>
    <property type="match status" value="1"/>
</dbReference>
<dbReference type="PANTHER" id="PTHR43065">
    <property type="entry name" value="SENSOR HISTIDINE KINASE"/>
    <property type="match status" value="1"/>
</dbReference>
<dbReference type="SUPFAM" id="SSF47384">
    <property type="entry name" value="Homodimeric domain of signal transducing histidine kinase"/>
    <property type="match status" value="1"/>
</dbReference>
<feature type="domain" description="PAS" evidence="11">
    <location>
        <begin position="300"/>
        <end position="370"/>
    </location>
</feature>
<dbReference type="SMART" id="SM00388">
    <property type="entry name" value="HisKA"/>
    <property type="match status" value="1"/>
</dbReference>
<dbReference type="PROSITE" id="PS50109">
    <property type="entry name" value="HIS_KIN"/>
    <property type="match status" value="1"/>
</dbReference>
<evidence type="ECO:0000313" key="14">
    <source>
        <dbReference type="Proteomes" id="UP000218615"/>
    </source>
</evidence>
<dbReference type="SMART" id="SM00448">
    <property type="entry name" value="REC"/>
    <property type="match status" value="1"/>
</dbReference>
<evidence type="ECO:0000256" key="4">
    <source>
        <dbReference type="ARBA" id="ARBA00022777"/>
    </source>
</evidence>
<feature type="domain" description="Response regulatory" evidence="10">
    <location>
        <begin position="794"/>
        <end position="910"/>
    </location>
</feature>
<feature type="domain" description="PAS" evidence="11">
    <location>
        <begin position="135"/>
        <end position="213"/>
    </location>
</feature>
<evidence type="ECO:0000259" key="11">
    <source>
        <dbReference type="PROSITE" id="PS50112"/>
    </source>
</evidence>
<dbReference type="InterPro" id="IPR011006">
    <property type="entry name" value="CheY-like_superfamily"/>
</dbReference>
<dbReference type="Pfam" id="PF02518">
    <property type="entry name" value="HATPase_c"/>
    <property type="match status" value="1"/>
</dbReference>
<feature type="domain" description="PAC" evidence="12">
    <location>
        <begin position="208"/>
        <end position="260"/>
    </location>
</feature>
<feature type="coiled-coil region" evidence="8">
    <location>
        <begin position="255"/>
        <end position="310"/>
    </location>
</feature>
<dbReference type="PANTHER" id="PTHR43065:SF46">
    <property type="entry name" value="C4-DICARBOXYLATE TRANSPORT SENSOR PROTEIN DCTB"/>
    <property type="match status" value="1"/>
</dbReference>
<dbReference type="SUPFAM" id="SSF55874">
    <property type="entry name" value="ATPase domain of HSP90 chaperone/DNA topoisomerase II/histidine kinase"/>
    <property type="match status" value="1"/>
</dbReference>
<dbReference type="InterPro" id="IPR000014">
    <property type="entry name" value="PAS"/>
</dbReference>